<feature type="region of interest" description="Disordered" evidence="1">
    <location>
        <begin position="368"/>
        <end position="393"/>
    </location>
</feature>
<dbReference type="Gene3D" id="3.65.10.20">
    <property type="entry name" value="RNA 3'-terminal phosphate cyclase domain"/>
    <property type="match status" value="2"/>
</dbReference>
<dbReference type="AlphaFoldDB" id="A0A9W9FQZ3"/>
<feature type="region of interest" description="Disordered" evidence="1">
    <location>
        <begin position="1"/>
        <end position="22"/>
    </location>
</feature>
<dbReference type="InterPro" id="IPR013792">
    <property type="entry name" value="RNA3'P_cycl/enolpyr_Trfase_a/b"/>
</dbReference>
<feature type="compositionally biased region" description="Basic residues" evidence="1">
    <location>
        <begin position="373"/>
        <end position="383"/>
    </location>
</feature>
<reference evidence="3" key="1">
    <citation type="submission" date="2022-11" db="EMBL/GenBank/DDBJ databases">
        <authorList>
            <person name="Petersen C."/>
        </authorList>
    </citation>
    <scope>NUCLEOTIDE SEQUENCE</scope>
    <source>
        <strain evidence="3">IBT 34128</strain>
    </source>
</reference>
<feature type="compositionally biased region" description="Low complexity" evidence="1">
    <location>
        <begin position="1"/>
        <end position="13"/>
    </location>
</feature>
<keyword evidence="4" id="KW-1185">Reference proteome</keyword>
<dbReference type="InterPro" id="IPR000228">
    <property type="entry name" value="RNA3'_term_phos_cyc"/>
</dbReference>
<proteinExistence type="predicted"/>
<dbReference type="InterPro" id="IPR037136">
    <property type="entry name" value="RNA3'_phos_cyclase_dom_sf"/>
</dbReference>
<protein>
    <recommendedName>
        <fullName evidence="2">RNA 3'-terminal phosphate cyclase domain-containing protein</fullName>
    </recommendedName>
</protein>
<dbReference type="Pfam" id="PF01137">
    <property type="entry name" value="RTC"/>
    <property type="match status" value="1"/>
</dbReference>
<sequence length="493" mass="54211">MEEQSSTSTGSGSPPKPSKQIRLDGRTLEGGGQLVRIALALSSLTGRSVIIDHIRGNREGKKGLRGSHAAAVQLLADISGSIVSGGDVGSQSLCFFSPHDDVSPLISASRASLISPSNLRVQSEYDIRLPTAGSIFLVFQALYPYLLHVGSQAATPCIKATITGGTNVSYAPSYDYASQVMAPNFARLGLPRLSVQLHSRGWSSGSTNLGAVSFFVHPLGSYEGQDGEIEDKTLAEGQNDDTLRPRGCFPRISIMDYERGKMTRIDITVLAPDNPCLGASTVRQYAEHAIQHTLRHELKSLDPSIFETHSPRHHDPLSDTLEGDLPVLIHIHTSERTYHRSHLYFLIVAHTSTGFRIGHNALFGSYGGDQPKRAKHHKKRKGPKDKSRNSQDDVAVVQNLVDQCVQGFIQEVTNQNPDMRTDQAPDSEIGKRACLDMYMRDQIVVFEALGQLCGENMKKKPGEHDSKMEDERYWTLHTKTAQWVCSQMLDDQT</sequence>
<organism evidence="3 4">
    <name type="scientific">Penicillium alfredii</name>
    <dbReference type="NCBI Taxonomy" id="1506179"/>
    <lineage>
        <taxon>Eukaryota</taxon>
        <taxon>Fungi</taxon>
        <taxon>Dikarya</taxon>
        <taxon>Ascomycota</taxon>
        <taxon>Pezizomycotina</taxon>
        <taxon>Eurotiomycetes</taxon>
        <taxon>Eurotiomycetidae</taxon>
        <taxon>Eurotiales</taxon>
        <taxon>Aspergillaceae</taxon>
        <taxon>Penicillium</taxon>
    </lineage>
</organism>
<comment type="caution">
    <text evidence="3">The sequence shown here is derived from an EMBL/GenBank/DDBJ whole genome shotgun (WGS) entry which is preliminary data.</text>
</comment>
<dbReference type="EMBL" id="JAPMSZ010000004">
    <property type="protein sequence ID" value="KAJ5104811.1"/>
    <property type="molecule type" value="Genomic_DNA"/>
</dbReference>
<dbReference type="OrthoDB" id="25029at2759"/>
<evidence type="ECO:0000313" key="3">
    <source>
        <dbReference type="EMBL" id="KAJ5104811.1"/>
    </source>
</evidence>
<name>A0A9W9FQZ3_9EURO</name>
<dbReference type="PANTHER" id="PTHR11096:SF0">
    <property type="entry name" value="RNA 3'-TERMINAL PHOSPHATE CYCLASE"/>
    <property type="match status" value="1"/>
</dbReference>
<dbReference type="RefSeq" id="XP_056513807.1">
    <property type="nucleotide sequence ID" value="XM_056652740.1"/>
</dbReference>
<evidence type="ECO:0000313" key="4">
    <source>
        <dbReference type="Proteomes" id="UP001141434"/>
    </source>
</evidence>
<gene>
    <name evidence="3" type="ORF">NUU61_002158</name>
</gene>
<dbReference type="PANTHER" id="PTHR11096">
    <property type="entry name" value="RNA 3' TERMINAL PHOSPHATE CYCLASE"/>
    <property type="match status" value="1"/>
</dbReference>
<feature type="domain" description="RNA 3'-terminal phosphate cyclase" evidence="2">
    <location>
        <begin position="28"/>
        <end position="490"/>
    </location>
</feature>
<dbReference type="GO" id="GO:0005634">
    <property type="term" value="C:nucleus"/>
    <property type="evidence" value="ECO:0007669"/>
    <property type="project" value="TreeGrafter"/>
</dbReference>
<accession>A0A9W9FQZ3</accession>
<dbReference type="SUPFAM" id="SSF55205">
    <property type="entry name" value="EPT/RTPC-like"/>
    <property type="match status" value="1"/>
</dbReference>
<reference evidence="3" key="2">
    <citation type="journal article" date="2023" name="IMA Fungus">
        <title>Comparative genomic study of the Penicillium genus elucidates a diverse pangenome and 15 lateral gene transfer events.</title>
        <authorList>
            <person name="Petersen C."/>
            <person name="Sorensen T."/>
            <person name="Nielsen M.R."/>
            <person name="Sondergaard T.E."/>
            <person name="Sorensen J.L."/>
            <person name="Fitzpatrick D.A."/>
            <person name="Frisvad J.C."/>
            <person name="Nielsen K.L."/>
        </authorList>
    </citation>
    <scope>NUCLEOTIDE SEQUENCE</scope>
    <source>
        <strain evidence="3">IBT 34128</strain>
    </source>
</reference>
<dbReference type="Proteomes" id="UP001141434">
    <property type="component" value="Unassembled WGS sequence"/>
</dbReference>
<dbReference type="GO" id="GO:0003963">
    <property type="term" value="F:RNA-3'-phosphate cyclase activity"/>
    <property type="evidence" value="ECO:0007669"/>
    <property type="project" value="TreeGrafter"/>
</dbReference>
<evidence type="ECO:0000259" key="2">
    <source>
        <dbReference type="Pfam" id="PF01137"/>
    </source>
</evidence>
<dbReference type="GO" id="GO:0006396">
    <property type="term" value="P:RNA processing"/>
    <property type="evidence" value="ECO:0007669"/>
    <property type="project" value="InterPro"/>
</dbReference>
<dbReference type="GeneID" id="81391908"/>
<evidence type="ECO:0000256" key="1">
    <source>
        <dbReference type="SAM" id="MobiDB-lite"/>
    </source>
</evidence>
<dbReference type="InterPro" id="IPR023797">
    <property type="entry name" value="RNA3'_phos_cyclase_dom"/>
</dbReference>